<feature type="transmembrane region" description="Helical" evidence="1">
    <location>
        <begin position="163"/>
        <end position="184"/>
    </location>
</feature>
<dbReference type="Proteomes" id="UP000239724">
    <property type="component" value="Unassembled WGS sequence"/>
</dbReference>
<evidence type="ECO:0000313" key="3">
    <source>
        <dbReference type="Proteomes" id="UP000239724"/>
    </source>
</evidence>
<feature type="transmembrane region" description="Helical" evidence="1">
    <location>
        <begin position="61"/>
        <end position="85"/>
    </location>
</feature>
<dbReference type="RefSeq" id="WP_104518965.1">
    <property type="nucleotide sequence ID" value="NZ_NHRY01000114.1"/>
</dbReference>
<reference evidence="2 3" key="1">
    <citation type="journal article" date="2018" name="Arch. Microbiol.">
        <title>New insights into the metabolic potential of the phototrophic purple bacterium Rhodopila globiformis DSM 161(T) from its draft genome sequence and evidence for a vanadium-dependent nitrogenase.</title>
        <authorList>
            <person name="Imhoff J.F."/>
            <person name="Rahn T."/>
            <person name="Kunzel S."/>
            <person name="Neulinger S.C."/>
        </authorList>
    </citation>
    <scope>NUCLEOTIDE SEQUENCE [LARGE SCALE GENOMIC DNA]</scope>
    <source>
        <strain evidence="2 3">DSM 161</strain>
    </source>
</reference>
<organism evidence="2 3">
    <name type="scientific">Rhodopila globiformis</name>
    <name type="common">Rhodopseudomonas globiformis</name>
    <dbReference type="NCBI Taxonomy" id="1071"/>
    <lineage>
        <taxon>Bacteria</taxon>
        <taxon>Pseudomonadati</taxon>
        <taxon>Pseudomonadota</taxon>
        <taxon>Alphaproteobacteria</taxon>
        <taxon>Acetobacterales</taxon>
        <taxon>Acetobacteraceae</taxon>
        <taxon>Rhodopila</taxon>
    </lineage>
</organism>
<dbReference type="OrthoDB" id="7281988at2"/>
<protein>
    <recommendedName>
        <fullName evidence="4">Yip1 domain-containing protein</fullName>
    </recommendedName>
</protein>
<keyword evidence="3" id="KW-1185">Reference proteome</keyword>
<gene>
    <name evidence="2" type="ORF">CCS01_11360</name>
</gene>
<proteinExistence type="predicted"/>
<name>A0A2S6NIC9_RHOGL</name>
<feature type="transmembrane region" description="Helical" evidence="1">
    <location>
        <begin position="132"/>
        <end position="151"/>
    </location>
</feature>
<evidence type="ECO:0000313" key="2">
    <source>
        <dbReference type="EMBL" id="PPQ34358.1"/>
    </source>
</evidence>
<dbReference type="AlphaFoldDB" id="A0A2S6NIC9"/>
<feature type="transmembrane region" description="Helical" evidence="1">
    <location>
        <begin position="106"/>
        <end position="126"/>
    </location>
</feature>
<evidence type="ECO:0000256" key="1">
    <source>
        <dbReference type="SAM" id="Phobius"/>
    </source>
</evidence>
<evidence type="ECO:0008006" key="4">
    <source>
        <dbReference type="Google" id="ProtNLM"/>
    </source>
</evidence>
<accession>A0A2S6NIC9</accession>
<dbReference type="EMBL" id="NHRY01000114">
    <property type="protein sequence ID" value="PPQ34358.1"/>
    <property type="molecule type" value="Genomic_DNA"/>
</dbReference>
<keyword evidence="1" id="KW-1133">Transmembrane helix</keyword>
<keyword evidence="1" id="KW-0472">Membrane</keyword>
<comment type="caution">
    <text evidence="2">The sequence shown here is derived from an EMBL/GenBank/DDBJ whole genome shotgun (WGS) entry which is preliminary data.</text>
</comment>
<sequence>MNQRAAPRPSILAGILRIARGRADGIACFGASPQAFLSSLAPLLAFPLAGALLTLSSDGPIVALTSLAVALCAVLMPAVLSFELARLWKRQNNWLRFATAFNWCEWILPVVAGVAMLPLSLAVAAGMDEATASLMLAGILAGYGLWLHWFLARNALGLSALRAVTLVILVNLATGVTLMGPHVVARLL</sequence>
<keyword evidence="1" id="KW-0812">Transmembrane</keyword>
<feature type="transmembrane region" description="Helical" evidence="1">
    <location>
        <begin position="35"/>
        <end position="55"/>
    </location>
</feature>